<accession>A0A839K1M9</accession>
<dbReference type="GO" id="GO:0005886">
    <property type="term" value="C:plasma membrane"/>
    <property type="evidence" value="ECO:0007669"/>
    <property type="project" value="UniProtKB-SubCell"/>
</dbReference>
<comment type="caution">
    <text evidence="7">The sequence shown here is derived from an EMBL/GenBank/DDBJ whole genome shotgun (WGS) entry which is preliminary data.</text>
</comment>
<dbReference type="PANTHER" id="PTHR43496:SF1">
    <property type="entry name" value="POLYGALACTURONAN_RHAMNOGALACTURONAN TRANSPORT SYSTEM PERMEASE PROTEIN YTEP"/>
    <property type="match status" value="1"/>
</dbReference>
<feature type="transmembrane region" description="Helical" evidence="5">
    <location>
        <begin position="12"/>
        <end position="33"/>
    </location>
</feature>
<organism evidence="7 8">
    <name type="scientific">Variimorphobacter saccharofermentans</name>
    <dbReference type="NCBI Taxonomy" id="2755051"/>
    <lineage>
        <taxon>Bacteria</taxon>
        <taxon>Bacillati</taxon>
        <taxon>Bacillota</taxon>
        <taxon>Clostridia</taxon>
        <taxon>Lachnospirales</taxon>
        <taxon>Lachnospiraceae</taxon>
        <taxon>Variimorphobacter</taxon>
    </lineage>
</organism>
<feature type="domain" description="ABC transmembrane type-1" evidence="6">
    <location>
        <begin position="65"/>
        <end position="283"/>
    </location>
</feature>
<dbReference type="GO" id="GO:0055085">
    <property type="term" value="P:transmembrane transport"/>
    <property type="evidence" value="ECO:0007669"/>
    <property type="project" value="InterPro"/>
</dbReference>
<comment type="similarity">
    <text evidence="5">Belongs to the binding-protein-dependent transport system permease family.</text>
</comment>
<dbReference type="Proteomes" id="UP000574276">
    <property type="component" value="Unassembled WGS sequence"/>
</dbReference>
<evidence type="ECO:0000313" key="8">
    <source>
        <dbReference type="Proteomes" id="UP000574276"/>
    </source>
</evidence>
<dbReference type="InterPro" id="IPR035906">
    <property type="entry name" value="MetI-like_sf"/>
</dbReference>
<keyword evidence="5" id="KW-0813">Transport</keyword>
<evidence type="ECO:0000256" key="2">
    <source>
        <dbReference type="ARBA" id="ARBA00022692"/>
    </source>
</evidence>
<comment type="subcellular location">
    <subcellularLocation>
        <location evidence="5">Cell membrane</location>
        <topology evidence="5">Multi-pass membrane protein</topology>
    </subcellularLocation>
    <subcellularLocation>
        <location evidence="1">Membrane</location>
        <topology evidence="1">Multi-pass membrane protein</topology>
    </subcellularLocation>
</comment>
<evidence type="ECO:0000256" key="5">
    <source>
        <dbReference type="RuleBase" id="RU363032"/>
    </source>
</evidence>
<name>A0A839K1M9_9FIRM</name>
<protein>
    <submittedName>
        <fullName evidence="7">Sugar ABC transporter permease</fullName>
    </submittedName>
</protein>
<dbReference type="CDD" id="cd06261">
    <property type="entry name" value="TM_PBP2"/>
    <property type="match status" value="1"/>
</dbReference>
<reference evidence="7 8" key="1">
    <citation type="submission" date="2020-07" db="EMBL/GenBank/DDBJ databases">
        <title>Characterization and genome sequencing of isolate MD1, a novel member within the family Lachnospiraceae.</title>
        <authorList>
            <person name="Rettenmaier R."/>
            <person name="Di Bello L."/>
            <person name="Zinser C."/>
            <person name="Scheitz K."/>
            <person name="Liebl W."/>
            <person name="Zverlov V."/>
        </authorList>
    </citation>
    <scope>NUCLEOTIDE SEQUENCE [LARGE SCALE GENOMIC DNA]</scope>
    <source>
        <strain evidence="7 8">MD1</strain>
    </source>
</reference>
<evidence type="ECO:0000313" key="7">
    <source>
        <dbReference type="EMBL" id="MBB2182611.1"/>
    </source>
</evidence>
<dbReference type="EMBL" id="JACEGA010000001">
    <property type="protein sequence ID" value="MBB2182611.1"/>
    <property type="molecule type" value="Genomic_DNA"/>
</dbReference>
<keyword evidence="3 5" id="KW-1133">Transmembrane helix</keyword>
<evidence type="ECO:0000256" key="4">
    <source>
        <dbReference type="ARBA" id="ARBA00023136"/>
    </source>
</evidence>
<dbReference type="InterPro" id="IPR000515">
    <property type="entry name" value="MetI-like"/>
</dbReference>
<feature type="transmembrane region" description="Helical" evidence="5">
    <location>
        <begin position="262"/>
        <end position="283"/>
    </location>
</feature>
<evidence type="ECO:0000256" key="3">
    <source>
        <dbReference type="ARBA" id="ARBA00022989"/>
    </source>
</evidence>
<dbReference type="PROSITE" id="PS50928">
    <property type="entry name" value="ABC_TM1"/>
    <property type="match status" value="1"/>
</dbReference>
<evidence type="ECO:0000256" key="1">
    <source>
        <dbReference type="ARBA" id="ARBA00004141"/>
    </source>
</evidence>
<dbReference type="Pfam" id="PF00528">
    <property type="entry name" value="BPD_transp_1"/>
    <property type="match status" value="1"/>
</dbReference>
<dbReference type="SUPFAM" id="SSF161098">
    <property type="entry name" value="MetI-like"/>
    <property type="match status" value="1"/>
</dbReference>
<feature type="transmembrane region" description="Helical" evidence="5">
    <location>
        <begin position="209"/>
        <end position="229"/>
    </location>
</feature>
<keyword evidence="8" id="KW-1185">Reference proteome</keyword>
<keyword evidence="4 5" id="KW-0472">Membrane</keyword>
<evidence type="ECO:0000259" key="6">
    <source>
        <dbReference type="PROSITE" id="PS50928"/>
    </source>
</evidence>
<proteinExistence type="inferred from homology"/>
<dbReference type="PANTHER" id="PTHR43496">
    <property type="entry name" value="PROTEIN LPLB"/>
    <property type="match status" value="1"/>
</dbReference>
<keyword evidence="2 5" id="KW-0812">Transmembrane</keyword>
<feature type="transmembrane region" description="Helical" evidence="5">
    <location>
        <begin position="69"/>
        <end position="90"/>
    </location>
</feature>
<sequence>MVVRQKQLILMAIPFVIYALIFNYGPLAGWVMAFQKYKPAAKDQLWVAWDKFKFLFSNKEFIGVFRNTVAMSLINLVFSFVFSIAFALLLNEVVNKKGKKIVQTVSYLPHFLSWIIVAGIVRDVLSMETGIINDLLLRTSLIDSPINFFADPKYFWWIIGFAVVWKETGWNSIIYLSAITSISPDLYEAASIDGAGRFKKMLHITLPGIKQTIFVLLIINLGMIMNSGFEAQYLLKTDLVEKTADVIDIFVLDYSFGAGIDFSLGTAAGIFRSAVSIILIFLANRATKAAGQDGLF</sequence>
<gene>
    <name evidence="7" type="ORF">H0486_06960</name>
</gene>
<dbReference type="Gene3D" id="1.10.3720.10">
    <property type="entry name" value="MetI-like"/>
    <property type="match status" value="1"/>
</dbReference>
<dbReference type="AlphaFoldDB" id="A0A839K1M9"/>